<keyword evidence="2" id="KW-1185">Reference proteome</keyword>
<evidence type="ECO:0000313" key="1">
    <source>
        <dbReference type="EMBL" id="EGY29066.1"/>
    </source>
</evidence>
<name>G2GYW2_9ENTR</name>
<dbReference type="AlphaFoldDB" id="G2GYW2"/>
<dbReference type="OrthoDB" id="6630789at2"/>
<evidence type="ECO:0000313" key="2">
    <source>
        <dbReference type="Proteomes" id="UP000004116"/>
    </source>
</evidence>
<reference evidence="1 2" key="1">
    <citation type="journal article" date="2012" name="Genome Res.">
        <title>Genomic basis of endosymbiont-conferred protection against an insect parasitoid.</title>
        <authorList>
            <person name="Hansen A.K."/>
            <person name="Vorburger C."/>
            <person name="Moran N.A."/>
        </authorList>
    </citation>
    <scope>NUCLEOTIDE SEQUENCE [LARGE SCALE GENOMIC DNA]</scope>
    <source>
        <strain evidence="2">R5.15</strain>
    </source>
</reference>
<dbReference type="Gene3D" id="1.10.10.10">
    <property type="entry name" value="Winged helix-like DNA-binding domain superfamily/Winged helix DNA-binding domain"/>
    <property type="match status" value="1"/>
</dbReference>
<dbReference type="GO" id="GO:0006355">
    <property type="term" value="P:regulation of DNA-templated transcription"/>
    <property type="evidence" value="ECO:0007669"/>
    <property type="project" value="InterPro"/>
</dbReference>
<protein>
    <recommendedName>
        <fullName evidence="3">Transcriptional regulator</fullName>
    </recommendedName>
</protein>
<gene>
    <name evidence="1" type="ORF">Rin_00009720</name>
</gene>
<sequence length="97" mass="11208">MANIDITQFSEFRKVFPELTPVQFEIAMLFSLGISQKEIATLRSVSYSVVNETLEEIKVKMHFYSLSNLLSVFQIRLVFFALRGGVLKKRTETRQTT</sequence>
<dbReference type="PATRIC" id="fig|1005043.3.peg.872"/>
<organism evidence="1 2">
    <name type="scientific">Candidatus Regiella insecticola 5.15</name>
    <dbReference type="NCBI Taxonomy" id="1005043"/>
    <lineage>
        <taxon>Bacteria</taxon>
        <taxon>Pseudomonadati</taxon>
        <taxon>Pseudomonadota</taxon>
        <taxon>Gammaproteobacteria</taxon>
        <taxon>Enterobacterales</taxon>
        <taxon>Enterobacteriaceae</taxon>
        <taxon>aphid secondary symbionts</taxon>
        <taxon>Candidatus Regiella</taxon>
    </lineage>
</organism>
<dbReference type="InterPro" id="IPR016032">
    <property type="entry name" value="Sig_transdc_resp-reg_C-effctor"/>
</dbReference>
<dbReference type="InterPro" id="IPR036388">
    <property type="entry name" value="WH-like_DNA-bd_sf"/>
</dbReference>
<evidence type="ECO:0008006" key="3">
    <source>
        <dbReference type="Google" id="ProtNLM"/>
    </source>
</evidence>
<proteinExistence type="predicted"/>
<dbReference type="GO" id="GO:0003677">
    <property type="term" value="F:DNA binding"/>
    <property type="evidence" value="ECO:0007669"/>
    <property type="project" value="InterPro"/>
</dbReference>
<comment type="caution">
    <text evidence="1">The sequence shown here is derived from an EMBL/GenBank/DDBJ whole genome shotgun (WGS) entry which is preliminary data.</text>
</comment>
<accession>G2GYW2</accession>
<dbReference type="RefSeq" id="WP_006706651.1">
    <property type="nucleotide sequence ID" value="NZ_AGCA01000248.1"/>
</dbReference>
<dbReference type="SUPFAM" id="SSF46894">
    <property type="entry name" value="C-terminal effector domain of the bipartite response regulators"/>
    <property type="match status" value="1"/>
</dbReference>
<dbReference type="EMBL" id="AGCA01000248">
    <property type="protein sequence ID" value="EGY29066.1"/>
    <property type="molecule type" value="Genomic_DNA"/>
</dbReference>
<dbReference type="Proteomes" id="UP000004116">
    <property type="component" value="Unassembled WGS sequence"/>
</dbReference>